<proteinExistence type="predicted"/>
<evidence type="ECO:0000313" key="4">
    <source>
        <dbReference type="Proteomes" id="UP000197717"/>
    </source>
</evidence>
<reference evidence="3 4" key="1">
    <citation type="submission" date="2017-06" db="EMBL/GenBank/DDBJ databases">
        <title>Complete genome sequence of Idiomarina piscisalsi strain 10PY1A isolated from soil of Soudi Arabia.</title>
        <authorList>
            <person name="Kim M.-C."/>
            <person name="Jung B.K."/>
            <person name="Budiyanto F."/>
            <person name="Nzila A."/>
            <person name="Shin J.-H."/>
        </authorList>
    </citation>
    <scope>NUCLEOTIDE SEQUENCE [LARGE SCALE GENOMIC DNA]</scope>
    <source>
        <strain evidence="3 4">10PY1A</strain>
    </source>
</reference>
<sequence length="210" mass="23860">MNRWQYLEESFGTLPARQRVMIAAAAVLLTVLPMLSYVIMPDLERAAALSAENKRLNQQIEQVLSAVGELEGEFDEDINEPLRQEIKQLQMSASNARQSVENSATLQEVSQRREFLNSVLNTSDALEIQSLTAKEPRKVFETGSIALYEHAVEAVFTGTYFDVLAFVRALQSQHPNVIWAHFDYQVKRYPQGQITLEWHLLSTDKEFISG</sequence>
<keyword evidence="1" id="KW-0175">Coiled coil</keyword>
<protein>
    <submittedName>
        <fullName evidence="3">Type II secretory pathway component</fullName>
    </submittedName>
</protein>
<feature type="coiled-coil region" evidence="1">
    <location>
        <begin position="46"/>
        <end position="73"/>
    </location>
</feature>
<keyword evidence="2" id="KW-1133">Transmembrane helix</keyword>
<dbReference type="Proteomes" id="UP000197717">
    <property type="component" value="Chromosome"/>
</dbReference>
<evidence type="ECO:0000256" key="1">
    <source>
        <dbReference type="SAM" id="Coils"/>
    </source>
</evidence>
<dbReference type="RefSeq" id="WP_088768982.1">
    <property type="nucleotide sequence ID" value="NZ_CP022133.1"/>
</dbReference>
<keyword evidence="2" id="KW-0472">Membrane</keyword>
<keyword evidence="2" id="KW-0812">Transmembrane</keyword>
<feature type="transmembrane region" description="Helical" evidence="2">
    <location>
        <begin position="20"/>
        <end position="40"/>
    </location>
</feature>
<accession>A0ABN5AT98</accession>
<organism evidence="3 4">
    <name type="scientific">Idiomarina piscisalsi</name>
    <dbReference type="NCBI Taxonomy" id="1096243"/>
    <lineage>
        <taxon>Bacteria</taxon>
        <taxon>Pseudomonadati</taxon>
        <taxon>Pseudomonadota</taxon>
        <taxon>Gammaproteobacteria</taxon>
        <taxon>Alteromonadales</taxon>
        <taxon>Idiomarinaceae</taxon>
        <taxon>Idiomarina</taxon>
    </lineage>
</organism>
<evidence type="ECO:0000256" key="2">
    <source>
        <dbReference type="SAM" id="Phobius"/>
    </source>
</evidence>
<dbReference type="EMBL" id="CP022133">
    <property type="protein sequence ID" value="ASG66605.1"/>
    <property type="molecule type" value="Genomic_DNA"/>
</dbReference>
<gene>
    <name evidence="3" type="ORF">CEW91_10845</name>
</gene>
<evidence type="ECO:0000313" key="3">
    <source>
        <dbReference type="EMBL" id="ASG66605.1"/>
    </source>
</evidence>
<keyword evidence="4" id="KW-1185">Reference proteome</keyword>
<name>A0ABN5AT98_9GAMM</name>